<dbReference type="GO" id="GO:0003700">
    <property type="term" value="F:DNA-binding transcription factor activity"/>
    <property type="evidence" value="ECO:0007669"/>
    <property type="project" value="TreeGrafter"/>
</dbReference>
<dbReference type="PRINTS" id="PR00455">
    <property type="entry name" value="HTHTETR"/>
</dbReference>
<dbReference type="PANTHER" id="PTHR30055">
    <property type="entry name" value="HTH-TYPE TRANSCRIPTIONAL REGULATOR RUTR"/>
    <property type="match status" value="1"/>
</dbReference>
<proteinExistence type="predicted"/>
<protein>
    <submittedName>
        <fullName evidence="6">TetR family transcriptional regulator</fullName>
    </submittedName>
</protein>
<evidence type="ECO:0000256" key="4">
    <source>
        <dbReference type="PROSITE-ProRule" id="PRU00335"/>
    </source>
</evidence>
<dbReference type="Proteomes" id="UP000179627">
    <property type="component" value="Unassembled WGS sequence"/>
</dbReference>
<reference evidence="7" key="1">
    <citation type="submission" date="2016-07" db="EMBL/GenBank/DDBJ databases">
        <title>Sequence Frankia sp. strain CcI1.17.</title>
        <authorList>
            <person name="Ghodhbane-Gtari F."/>
            <person name="Swanson E."/>
            <person name="Gueddou A."/>
            <person name="Morris K."/>
            <person name="Hezbri K."/>
            <person name="Ktari A."/>
            <person name="Nouioui I."/>
            <person name="Abebe-Akele F."/>
            <person name="Simpson S."/>
            <person name="Thomas K."/>
            <person name="Gtari M."/>
            <person name="Tisa L.S."/>
            <person name="Hurst S."/>
        </authorList>
    </citation>
    <scope>NUCLEOTIDE SEQUENCE [LARGE SCALE GENOMIC DNA]</scope>
    <source>
        <strain evidence="7">Cc1.17</strain>
    </source>
</reference>
<comment type="caution">
    <text evidence="6">The sequence shown here is derived from an EMBL/GenBank/DDBJ whole genome shotgun (WGS) entry which is preliminary data.</text>
</comment>
<evidence type="ECO:0000259" key="5">
    <source>
        <dbReference type="PROSITE" id="PS50977"/>
    </source>
</evidence>
<dbReference type="InterPro" id="IPR001647">
    <property type="entry name" value="HTH_TetR"/>
</dbReference>
<organism evidence="6 7">
    <name type="scientific">Parafrankia colletiae</name>
    <dbReference type="NCBI Taxonomy" id="573497"/>
    <lineage>
        <taxon>Bacteria</taxon>
        <taxon>Bacillati</taxon>
        <taxon>Actinomycetota</taxon>
        <taxon>Actinomycetes</taxon>
        <taxon>Frankiales</taxon>
        <taxon>Frankiaceae</taxon>
        <taxon>Parafrankia</taxon>
    </lineage>
</organism>
<dbReference type="SUPFAM" id="SSF46689">
    <property type="entry name" value="Homeodomain-like"/>
    <property type="match status" value="1"/>
</dbReference>
<evidence type="ECO:0000256" key="1">
    <source>
        <dbReference type="ARBA" id="ARBA00023015"/>
    </source>
</evidence>
<feature type="DNA-binding region" description="H-T-H motif" evidence="4">
    <location>
        <begin position="28"/>
        <end position="47"/>
    </location>
</feature>
<name>A0A1S1QD43_9ACTN</name>
<evidence type="ECO:0000313" key="7">
    <source>
        <dbReference type="Proteomes" id="UP000179627"/>
    </source>
</evidence>
<dbReference type="PANTHER" id="PTHR30055:SF234">
    <property type="entry name" value="HTH-TYPE TRANSCRIPTIONAL REGULATOR BETI"/>
    <property type="match status" value="1"/>
</dbReference>
<dbReference type="InterPro" id="IPR009057">
    <property type="entry name" value="Homeodomain-like_sf"/>
</dbReference>
<dbReference type="Gene3D" id="1.10.357.10">
    <property type="entry name" value="Tetracycline Repressor, domain 2"/>
    <property type="match status" value="1"/>
</dbReference>
<dbReference type="GO" id="GO:0000976">
    <property type="term" value="F:transcription cis-regulatory region binding"/>
    <property type="evidence" value="ECO:0007669"/>
    <property type="project" value="TreeGrafter"/>
</dbReference>
<dbReference type="SUPFAM" id="SSF48498">
    <property type="entry name" value="Tetracyclin repressor-like, C-terminal domain"/>
    <property type="match status" value="1"/>
</dbReference>
<sequence>MRQDAARNRDRIISAACAVFAERGLDACVEDIARRAEVGVGTLYRRFPTKEHLLRQIAEDLLRELLEGARAELGAADGAGLERTLRQCALLQVSKRGYMMRAFDTAMPDELRTAFRATLGELLTEAQAAGTIRPDVTTLDVVMVLWSLRGVIDMSADTSPAAVQRYMDLLLAALRPGAAPLTHPPVTNI</sequence>
<evidence type="ECO:0000256" key="3">
    <source>
        <dbReference type="ARBA" id="ARBA00023163"/>
    </source>
</evidence>
<feature type="domain" description="HTH tetR-type" evidence="5">
    <location>
        <begin position="6"/>
        <end position="65"/>
    </location>
</feature>
<evidence type="ECO:0000313" key="6">
    <source>
        <dbReference type="EMBL" id="OHV32743.1"/>
    </source>
</evidence>
<evidence type="ECO:0000256" key="2">
    <source>
        <dbReference type="ARBA" id="ARBA00023125"/>
    </source>
</evidence>
<dbReference type="Pfam" id="PF00440">
    <property type="entry name" value="TetR_N"/>
    <property type="match status" value="1"/>
</dbReference>
<keyword evidence="1" id="KW-0805">Transcription regulation</keyword>
<dbReference type="InterPro" id="IPR049445">
    <property type="entry name" value="TetR_SbtR-like_C"/>
</dbReference>
<dbReference type="InterPro" id="IPR036271">
    <property type="entry name" value="Tet_transcr_reg_TetR-rel_C_sf"/>
</dbReference>
<dbReference type="EMBL" id="MBLM01000137">
    <property type="protein sequence ID" value="OHV32743.1"/>
    <property type="molecule type" value="Genomic_DNA"/>
</dbReference>
<accession>A0A1S1QD43</accession>
<gene>
    <name evidence="6" type="ORF">CC117_24620</name>
</gene>
<dbReference type="Pfam" id="PF21597">
    <property type="entry name" value="TetR_C_43"/>
    <property type="match status" value="1"/>
</dbReference>
<dbReference type="AlphaFoldDB" id="A0A1S1QD43"/>
<keyword evidence="7" id="KW-1185">Reference proteome</keyword>
<keyword evidence="2 4" id="KW-0238">DNA-binding</keyword>
<keyword evidence="3" id="KW-0804">Transcription</keyword>
<dbReference type="InterPro" id="IPR050109">
    <property type="entry name" value="HTH-type_TetR-like_transc_reg"/>
</dbReference>
<dbReference type="PROSITE" id="PS50977">
    <property type="entry name" value="HTH_TETR_2"/>
    <property type="match status" value="1"/>
</dbReference>